<gene>
    <name evidence="1" type="ORF">HNQ36_003597</name>
</gene>
<dbReference type="RefSeq" id="WP_024577352.1">
    <property type="nucleotide sequence ID" value="NZ_JACHIJ010000005.1"/>
</dbReference>
<organism evidence="1 2">
    <name type="scientific">Afipia massiliensis</name>
    <dbReference type="NCBI Taxonomy" id="211460"/>
    <lineage>
        <taxon>Bacteria</taxon>
        <taxon>Pseudomonadati</taxon>
        <taxon>Pseudomonadota</taxon>
        <taxon>Alphaproteobacteria</taxon>
        <taxon>Hyphomicrobiales</taxon>
        <taxon>Nitrobacteraceae</taxon>
        <taxon>Afipia</taxon>
    </lineage>
</organism>
<reference evidence="1 2" key="1">
    <citation type="submission" date="2020-08" db="EMBL/GenBank/DDBJ databases">
        <title>Genomic Encyclopedia of Type Strains, Phase IV (KMG-IV): sequencing the most valuable type-strain genomes for metagenomic binning, comparative biology and taxonomic classification.</title>
        <authorList>
            <person name="Goeker M."/>
        </authorList>
    </citation>
    <scope>NUCLEOTIDE SEQUENCE [LARGE SCALE GENOMIC DNA]</scope>
    <source>
        <strain evidence="1 2">DSM 17498</strain>
    </source>
</reference>
<name>A0A840N4W3_9BRAD</name>
<evidence type="ECO:0000313" key="1">
    <source>
        <dbReference type="EMBL" id="MBB5053597.1"/>
    </source>
</evidence>
<proteinExistence type="predicted"/>
<sequence>MIGVFIDGNVWNFLYERHLDLAVELPAPEFAIMHTREAEFEIPVGKPDLDDFIRKTMQRCNVRTDSIFGFADDTKSLNEQRFGGFDQGRFAAPEEIDFMLKYGTSGIVRPTKLQKHEADISLAAKSFHSIVLTLDKRSSPLRAARGAGGKVVWLNDIDQNSLTLATYVRAAIEHRTDEPRQ</sequence>
<accession>A0A840N4W3</accession>
<dbReference type="EMBL" id="JACHIJ010000005">
    <property type="protein sequence ID" value="MBB5053597.1"/>
    <property type="molecule type" value="Genomic_DNA"/>
</dbReference>
<dbReference type="Proteomes" id="UP000521227">
    <property type="component" value="Unassembled WGS sequence"/>
</dbReference>
<dbReference type="AlphaFoldDB" id="A0A840N4W3"/>
<evidence type="ECO:0008006" key="3">
    <source>
        <dbReference type="Google" id="ProtNLM"/>
    </source>
</evidence>
<comment type="caution">
    <text evidence="1">The sequence shown here is derived from an EMBL/GenBank/DDBJ whole genome shotgun (WGS) entry which is preliminary data.</text>
</comment>
<protein>
    <recommendedName>
        <fullName evidence="3">PIN domain-containing protein</fullName>
    </recommendedName>
</protein>
<evidence type="ECO:0000313" key="2">
    <source>
        <dbReference type="Proteomes" id="UP000521227"/>
    </source>
</evidence>